<feature type="signal peptide" evidence="1">
    <location>
        <begin position="1"/>
        <end position="26"/>
    </location>
</feature>
<protein>
    <recommendedName>
        <fullName evidence="4">DUF305 domain-containing protein</fullName>
    </recommendedName>
</protein>
<feature type="chain" id="PRO_5026335788" description="DUF305 domain-containing protein" evidence="1">
    <location>
        <begin position="27"/>
        <end position="71"/>
    </location>
</feature>
<dbReference type="RefSeq" id="WP_167475415.1">
    <property type="nucleotide sequence ID" value="NZ_CP046172.1"/>
</dbReference>
<keyword evidence="1" id="KW-0732">Signal</keyword>
<dbReference type="AlphaFoldDB" id="A0A6G9YHK3"/>
<evidence type="ECO:0000313" key="3">
    <source>
        <dbReference type="Proteomes" id="UP000503540"/>
    </source>
</evidence>
<proteinExistence type="predicted"/>
<dbReference type="Proteomes" id="UP000503540">
    <property type="component" value="Chromosome"/>
</dbReference>
<gene>
    <name evidence="2" type="ORF">F5544_24650</name>
</gene>
<dbReference type="EMBL" id="CP046172">
    <property type="protein sequence ID" value="QIS12785.1"/>
    <property type="molecule type" value="Genomic_DNA"/>
</dbReference>
<dbReference type="KEGG" id="nah:F5544_24650"/>
<organism evidence="2 3">
    <name type="scientific">Nocardia arthritidis</name>
    <dbReference type="NCBI Taxonomy" id="228602"/>
    <lineage>
        <taxon>Bacteria</taxon>
        <taxon>Bacillati</taxon>
        <taxon>Actinomycetota</taxon>
        <taxon>Actinomycetes</taxon>
        <taxon>Mycobacteriales</taxon>
        <taxon>Nocardiaceae</taxon>
        <taxon>Nocardia</taxon>
    </lineage>
</organism>
<evidence type="ECO:0000256" key="1">
    <source>
        <dbReference type="SAM" id="SignalP"/>
    </source>
</evidence>
<evidence type="ECO:0000313" key="2">
    <source>
        <dbReference type="EMBL" id="QIS12785.1"/>
    </source>
</evidence>
<sequence length="71" mass="7204">MKNLKALVLVGAAGGLLLVGSGVAAADDHASLLPTDHAGIQQIDDHASLLPGDEVDVQQIDDHASLLPSDL</sequence>
<reference evidence="2 3" key="1">
    <citation type="journal article" date="2019" name="ACS Chem. Biol.">
        <title>Identification and Mobilization of a Cryptic Antibiotic Biosynthesis Gene Locus from a Human-Pathogenic Nocardia Isolate.</title>
        <authorList>
            <person name="Herisse M."/>
            <person name="Ishida K."/>
            <person name="Porter J.L."/>
            <person name="Howden B."/>
            <person name="Hertweck C."/>
            <person name="Stinear T.P."/>
            <person name="Pidot S.J."/>
        </authorList>
    </citation>
    <scope>NUCLEOTIDE SEQUENCE [LARGE SCALE GENOMIC DNA]</scope>
    <source>
        <strain evidence="2 3">AUSMDU00012717</strain>
    </source>
</reference>
<keyword evidence="3" id="KW-1185">Reference proteome</keyword>
<evidence type="ECO:0008006" key="4">
    <source>
        <dbReference type="Google" id="ProtNLM"/>
    </source>
</evidence>
<name>A0A6G9YHK3_9NOCA</name>
<accession>A0A6G9YHK3</accession>